<dbReference type="Proteomes" id="UP000182412">
    <property type="component" value="Unassembled WGS sequence"/>
</dbReference>
<reference evidence="2 3" key="1">
    <citation type="submission" date="2016-10" db="EMBL/GenBank/DDBJ databases">
        <authorList>
            <person name="de Groot N.N."/>
        </authorList>
    </citation>
    <scope>NUCLEOTIDE SEQUENCE [LARGE SCALE GENOMIC DNA]</scope>
    <source>
        <strain evidence="2 3">S137</strain>
    </source>
</reference>
<dbReference type="InterPro" id="IPR026268">
    <property type="entry name" value="RseC"/>
</dbReference>
<name>A0A1H0R8Z0_SELRU</name>
<dbReference type="OrthoDB" id="307768at2"/>
<feature type="transmembrane region" description="Helical" evidence="1">
    <location>
        <begin position="97"/>
        <end position="115"/>
    </location>
</feature>
<dbReference type="PANTHER" id="PTHR35867:SF1">
    <property type="entry name" value="PROTEIN RSEC"/>
    <property type="match status" value="1"/>
</dbReference>
<dbReference type="PANTHER" id="PTHR35867">
    <property type="entry name" value="PROTEIN RSEC"/>
    <property type="match status" value="1"/>
</dbReference>
<dbReference type="AlphaFoldDB" id="A0A1H0R8Z0"/>
<evidence type="ECO:0000256" key="1">
    <source>
        <dbReference type="SAM" id="Phobius"/>
    </source>
</evidence>
<evidence type="ECO:0000313" key="2">
    <source>
        <dbReference type="EMBL" id="SDP25418.1"/>
    </source>
</evidence>
<protein>
    <submittedName>
        <fullName evidence="2">Positive regulator of sigma(E), RseC/MucC</fullName>
    </submittedName>
</protein>
<dbReference type="RefSeq" id="WP_074572030.1">
    <property type="nucleotide sequence ID" value="NZ_FNJQ01000011.1"/>
</dbReference>
<keyword evidence="1" id="KW-0812">Transmembrane</keyword>
<feature type="transmembrane region" description="Helical" evidence="1">
    <location>
        <begin position="63"/>
        <end position="85"/>
    </location>
</feature>
<accession>A0A1H0R8Z0</accession>
<sequence length="141" mass="15118">MKQEQGIVLETVDGMAKVRIARHEECGSCGACGGAQRVVVEAVNPVEARAGDKVLFEFREENVLTGAFVVFILPLIFGAVGAAIGHFAAPLLDASGSLPYVLGALIFFLIALMVIKKFDRRAAKNQALKPVIVEILDKHQS</sequence>
<evidence type="ECO:0000313" key="3">
    <source>
        <dbReference type="Proteomes" id="UP000182412"/>
    </source>
</evidence>
<dbReference type="InterPro" id="IPR007359">
    <property type="entry name" value="SigmaE_reg_RseC_MucC"/>
</dbReference>
<organism evidence="2 3">
    <name type="scientific">Selenomonas ruminantium</name>
    <dbReference type="NCBI Taxonomy" id="971"/>
    <lineage>
        <taxon>Bacteria</taxon>
        <taxon>Bacillati</taxon>
        <taxon>Bacillota</taxon>
        <taxon>Negativicutes</taxon>
        <taxon>Selenomonadales</taxon>
        <taxon>Selenomonadaceae</taxon>
        <taxon>Selenomonas</taxon>
    </lineage>
</organism>
<proteinExistence type="predicted"/>
<dbReference type="PIRSF" id="PIRSF004923">
    <property type="entry name" value="RseC"/>
    <property type="match status" value="1"/>
</dbReference>
<dbReference type="Pfam" id="PF04246">
    <property type="entry name" value="RseC_MucC"/>
    <property type="match status" value="1"/>
</dbReference>
<keyword evidence="1" id="KW-0472">Membrane</keyword>
<dbReference type="EMBL" id="FNJQ01000011">
    <property type="protein sequence ID" value="SDP25418.1"/>
    <property type="molecule type" value="Genomic_DNA"/>
</dbReference>
<gene>
    <name evidence="2" type="ORF">SAMN05216366_1116</name>
</gene>
<keyword evidence="1" id="KW-1133">Transmembrane helix</keyword>